<reference evidence="1 2" key="1">
    <citation type="submission" date="2023-10" db="EMBL/GenBank/DDBJ databases">
        <title>Paenibacillus strain PFR10 Genome sequencing and assembly.</title>
        <authorList>
            <person name="Kim I."/>
        </authorList>
    </citation>
    <scope>NUCLEOTIDE SEQUENCE [LARGE SCALE GENOMIC DNA]</scope>
    <source>
        <strain evidence="1 2">PFR10</strain>
    </source>
</reference>
<proteinExistence type="predicted"/>
<evidence type="ECO:0000313" key="1">
    <source>
        <dbReference type="EMBL" id="MDU0204904.1"/>
    </source>
</evidence>
<accession>A0ABU3RKT0</accession>
<evidence type="ECO:0000313" key="2">
    <source>
        <dbReference type="Proteomes" id="UP001260980"/>
    </source>
</evidence>
<keyword evidence="2" id="KW-1185">Reference proteome</keyword>
<dbReference type="EMBL" id="JAWCUD010000011">
    <property type="protein sequence ID" value="MDU0204904.1"/>
    <property type="molecule type" value="Genomic_DNA"/>
</dbReference>
<dbReference type="Proteomes" id="UP001260980">
    <property type="component" value="Unassembled WGS sequence"/>
</dbReference>
<dbReference type="RefSeq" id="WP_315954874.1">
    <property type="nucleotide sequence ID" value="NZ_JAWCUD010000011.1"/>
</dbReference>
<protein>
    <submittedName>
        <fullName evidence="1">Oxidoreductase</fullName>
    </submittedName>
</protein>
<name>A0ABU3RKT0_9BACL</name>
<comment type="caution">
    <text evidence="1">The sequence shown here is derived from an EMBL/GenBank/DDBJ whole genome shotgun (WGS) entry which is preliminary data.</text>
</comment>
<gene>
    <name evidence="1" type="ORF">RQP52_27865</name>
</gene>
<organism evidence="1 2">
    <name type="scientific">Paenibacillus violae</name>
    <dbReference type="NCBI Taxonomy" id="3077234"/>
    <lineage>
        <taxon>Bacteria</taxon>
        <taxon>Bacillati</taxon>
        <taxon>Bacillota</taxon>
        <taxon>Bacilli</taxon>
        <taxon>Bacillales</taxon>
        <taxon>Paenibacillaceae</taxon>
        <taxon>Paenibacillus</taxon>
    </lineage>
</organism>
<sequence length="133" mass="15277">MKLNTFTTKLIVENSDKSFHDFIIDGKSLYELLKKHEYIPCIGTGISKYKQEIIEELTLKRLSKLGGNRYPLLTCADCGDLNCGFISAIIEEDNNLIIWRDFKKGDQMKLNHLGPYYFEKSNYAKTIVNTSSI</sequence>